<feature type="region of interest" description="Disordered" evidence="2">
    <location>
        <begin position="1"/>
        <end position="115"/>
    </location>
</feature>
<dbReference type="InterPro" id="IPR018618">
    <property type="entry name" value="GID4/10-like"/>
</dbReference>
<dbReference type="GO" id="GO:0007039">
    <property type="term" value="P:protein catabolic process in the vacuole"/>
    <property type="evidence" value="ECO:0007669"/>
    <property type="project" value="TreeGrafter"/>
</dbReference>
<dbReference type="GO" id="GO:0045721">
    <property type="term" value="P:negative regulation of gluconeogenesis"/>
    <property type="evidence" value="ECO:0007669"/>
    <property type="project" value="TreeGrafter"/>
</dbReference>
<dbReference type="EMBL" id="JAAVMX010000007">
    <property type="protein sequence ID" value="KAF4506269.1"/>
    <property type="molecule type" value="Genomic_DNA"/>
</dbReference>
<dbReference type="OrthoDB" id="62at2759"/>
<evidence type="ECO:0008006" key="5">
    <source>
        <dbReference type="Google" id="ProtNLM"/>
    </source>
</evidence>
<dbReference type="AlphaFoldDB" id="A0A8H4LVB1"/>
<evidence type="ECO:0000313" key="3">
    <source>
        <dbReference type="EMBL" id="KAF4506269.1"/>
    </source>
</evidence>
<sequence>MPTPSSDQPPDPSSPPPFTFSTCPEDVQFPPRSPHQADTTSQQADGIEVRPDSSLDGPSSPAFDPQTSRGEHAASHVALILGRQTSTEPSSRATTVSPGPQPAATEISSPVLSRPDNDIAKACESGPDGPVIHIMSTATRRSPGGTSTSSLARDMDPQDLLMYDDGDDLSSFTSMGTDFSSIRTTPTSPSSYMRPGSKFHGTQQSERQVYEVQVEIKHVDMRESFLCGYLRIQGLTEDHPTLTTYFEGEIIGSKYGFVTQHEDWGASLKTDMNHWSKFSAFRPFQKHVRKGPVVIQDVAQKDNIFMRWKEHFLVPDHRVRTITGASFEGFYYICFNQMKGEVNGIYFHSKSEKFQQLELKHVPNRGCFSATEFR</sequence>
<dbReference type="GO" id="GO:0005773">
    <property type="term" value="C:vacuole"/>
    <property type="evidence" value="ECO:0007669"/>
    <property type="project" value="GOC"/>
</dbReference>
<dbReference type="PANTHER" id="PTHR14534">
    <property type="entry name" value="VACUOLAR IMPORT AND DEGRADATION PROTEIN 24"/>
    <property type="match status" value="1"/>
</dbReference>
<proteinExistence type="inferred from homology"/>
<comment type="caution">
    <text evidence="3">The sequence shown here is derived from an EMBL/GenBank/DDBJ whole genome shotgun (WGS) entry which is preliminary data.</text>
</comment>
<accession>A0A8H4LVB1</accession>
<name>A0A8H4LVB1_9HYPO</name>
<dbReference type="Proteomes" id="UP000557566">
    <property type="component" value="Unassembled WGS sequence"/>
</dbReference>
<comment type="similarity">
    <text evidence="1">Belongs to the GID4/VID24 family.</text>
</comment>
<reference evidence="3 4" key="1">
    <citation type="journal article" date="2020" name="Genome Biol. Evol.">
        <title>A new high-quality draft genome assembly of the Chinese cordyceps Ophiocordyceps sinensis.</title>
        <authorList>
            <person name="Shu R."/>
            <person name="Zhang J."/>
            <person name="Meng Q."/>
            <person name="Zhang H."/>
            <person name="Zhou G."/>
            <person name="Li M."/>
            <person name="Wu P."/>
            <person name="Zhao Y."/>
            <person name="Chen C."/>
            <person name="Qin Q."/>
        </authorList>
    </citation>
    <scope>NUCLEOTIDE SEQUENCE [LARGE SCALE GENOMIC DNA]</scope>
    <source>
        <strain evidence="3 4">IOZ07</strain>
    </source>
</reference>
<dbReference type="Pfam" id="PF09783">
    <property type="entry name" value="Vac_ImportDeg"/>
    <property type="match status" value="1"/>
</dbReference>
<dbReference type="GO" id="GO:0034657">
    <property type="term" value="C:GID complex"/>
    <property type="evidence" value="ECO:0007669"/>
    <property type="project" value="TreeGrafter"/>
</dbReference>
<feature type="region of interest" description="Disordered" evidence="2">
    <location>
        <begin position="180"/>
        <end position="205"/>
    </location>
</feature>
<feature type="compositionally biased region" description="Polar residues" evidence="2">
    <location>
        <begin position="83"/>
        <end position="98"/>
    </location>
</feature>
<evidence type="ECO:0000256" key="2">
    <source>
        <dbReference type="SAM" id="MobiDB-lite"/>
    </source>
</evidence>
<dbReference type="GO" id="GO:0006623">
    <property type="term" value="P:protein targeting to vacuole"/>
    <property type="evidence" value="ECO:0007669"/>
    <property type="project" value="TreeGrafter"/>
</dbReference>
<dbReference type="PANTHER" id="PTHR14534:SF3">
    <property type="entry name" value="GID COMPLEX SUBUNIT 4 HOMOLOG"/>
    <property type="match status" value="1"/>
</dbReference>
<protein>
    <recommendedName>
        <fullName evidence="5">Vesicle-mediated transporter Vid24</fullName>
    </recommendedName>
</protein>
<evidence type="ECO:0000313" key="4">
    <source>
        <dbReference type="Proteomes" id="UP000557566"/>
    </source>
</evidence>
<gene>
    <name evidence="3" type="ORF">G6O67_006370</name>
</gene>
<dbReference type="GO" id="GO:0043161">
    <property type="term" value="P:proteasome-mediated ubiquitin-dependent protein catabolic process"/>
    <property type="evidence" value="ECO:0007669"/>
    <property type="project" value="TreeGrafter"/>
</dbReference>
<feature type="compositionally biased region" description="Pro residues" evidence="2">
    <location>
        <begin position="1"/>
        <end position="18"/>
    </location>
</feature>
<organism evidence="3 4">
    <name type="scientific">Ophiocordyceps sinensis</name>
    <dbReference type="NCBI Taxonomy" id="72228"/>
    <lineage>
        <taxon>Eukaryota</taxon>
        <taxon>Fungi</taxon>
        <taxon>Dikarya</taxon>
        <taxon>Ascomycota</taxon>
        <taxon>Pezizomycotina</taxon>
        <taxon>Sordariomycetes</taxon>
        <taxon>Hypocreomycetidae</taxon>
        <taxon>Hypocreales</taxon>
        <taxon>Ophiocordycipitaceae</taxon>
        <taxon>Ophiocordyceps</taxon>
    </lineage>
</organism>
<keyword evidence="4" id="KW-1185">Reference proteome</keyword>
<evidence type="ECO:0000256" key="1">
    <source>
        <dbReference type="ARBA" id="ARBA00061469"/>
    </source>
</evidence>